<dbReference type="Proteomes" id="UP000228380">
    <property type="component" value="Chromosome 3"/>
</dbReference>
<protein>
    <submittedName>
        <fullName evidence="3">Pentatricopeptide repeat-containing protein At4g21190</fullName>
    </submittedName>
</protein>
<reference evidence="2" key="1">
    <citation type="journal article" date="2019" name="Nat. Commun.">
        <title>Genome-wide association mapping of date palm fruit traits.</title>
        <authorList>
            <person name="Hazzouri K.M."/>
            <person name="Gros-Balthazard M."/>
            <person name="Flowers J.M."/>
            <person name="Copetti D."/>
            <person name="Lemansour A."/>
            <person name="Lebrun M."/>
            <person name="Masmoudi K."/>
            <person name="Ferrand S."/>
            <person name="Dhar M.I."/>
            <person name="Fresquez Z.A."/>
            <person name="Rosas U."/>
            <person name="Zhang J."/>
            <person name="Talag J."/>
            <person name="Lee S."/>
            <person name="Kudrna D."/>
            <person name="Powell R.F."/>
            <person name="Leitch I.J."/>
            <person name="Krueger R.R."/>
            <person name="Wing R.A."/>
            <person name="Amiri K.M.A."/>
            <person name="Purugganan M.D."/>
        </authorList>
    </citation>
    <scope>NUCLEOTIDE SEQUENCE [LARGE SCALE GENOMIC DNA]</scope>
    <source>
        <strain evidence="2">cv. Khalas</strain>
    </source>
</reference>
<proteinExistence type="predicted"/>
<evidence type="ECO:0000256" key="1">
    <source>
        <dbReference type="SAM" id="MobiDB-lite"/>
    </source>
</evidence>
<dbReference type="KEGG" id="pda:103717887"/>
<dbReference type="InterPro" id="IPR011990">
    <property type="entry name" value="TPR-like_helical_dom_sf"/>
</dbReference>
<dbReference type="AlphaFoldDB" id="A0A8B7CR61"/>
<dbReference type="OrthoDB" id="1878928at2759"/>
<gene>
    <name evidence="3" type="primary">LOC103717887</name>
</gene>
<dbReference type="RefSeq" id="XP_008804661.1">
    <property type="nucleotide sequence ID" value="XM_008806439.4"/>
</dbReference>
<evidence type="ECO:0000313" key="2">
    <source>
        <dbReference type="Proteomes" id="UP000228380"/>
    </source>
</evidence>
<sequence>MAGAFRRSLGSLQLIIKSNIGEHSWLWSARTELVAGHCCSSYATSTFGFQSRYSNDSRIVEDQVFEQRGLKAKFPSEHDNSMVNQKQRSDIEPLPRQQIGKNISSAEKAKFLINTLLDLKNSKEAVYGTLDAWVAWEQNFPLAMLKRALIVLEKQEQWHRVVQVVKWMLSKGQGTTMGTYEQLIRALEKDNRAEEAHKIWVKKIGHDLHSVPWRFCDLMLSIYYRNNMLERLVKLFKGLEEFDRKPPKKSIVRKVADAYELLGLLEEKNKLLEKYSHLFIKSSEERSRKSQKSKKASRKNDKKTGTETNESIESSDK</sequence>
<dbReference type="Gene3D" id="1.25.40.10">
    <property type="entry name" value="Tetratricopeptide repeat domain"/>
    <property type="match status" value="1"/>
</dbReference>
<organism evidence="2 3">
    <name type="scientific">Phoenix dactylifera</name>
    <name type="common">Date palm</name>
    <dbReference type="NCBI Taxonomy" id="42345"/>
    <lineage>
        <taxon>Eukaryota</taxon>
        <taxon>Viridiplantae</taxon>
        <taxon>Streptophyta</taxon>
        <taxon>Embryophyta</taxon>
        <taxon>Tracheophyta</taxon>
        <taxon>Spermatophyta</taxon>
        <taxon>Magnoliopsida</taxon>
        <taxon>Liliopsida</taxon>
        <taxon>Arecaceae</taxon>
        <taxon>Coryphoideae</taxon>
        <taxon>Phoeniceae</taxon>
        <taxon>Phoenix</taxon>
    </lineage>
</organism>
<dbReference type="GeneID" id="103717887"/>
<feature type="compositionally biased region" description="Polar residues" evidence="1">
    <location>
        <begin position="306"/>
        <end position="317"/>
    </location>
</feature>
<reference evidence="3" key="2">
    <citation type="submission" date="2025-08" db="UniProtKB">
        <authorList>
            <consortium name="RefSeq"/>
        </authorList>
    </citation>
    <scope>IDENTIFICATION</scope>
    <source>
        <tissue evidence="3">Young leaves</tissue>
    </source>
</reference>
<keyword evidence="2" id="KW-1185">Reference proteome</keyword>
<feature type="region of interest" description="Disordered" evidence="1">
    <location>
        <begin position="283"/>
        <end position="317"/>
    </location>
</feature>
<evidence type="ECO:0000313" key="3">
    <source>
        <dbReference type="RefSeq" id="XP_008804661.1"/>
    </source>
</evidence>
<dbReference type="PANTHER" id="PTHR47603:SF1">
    <property type="entry name" value="PPR CONTAINING-LIKE PROTEIN"/>
    <property type="match status" value="1"/>
</dbReference>
<accession>A0A8B7CR61</accession>
<dbReference type="PANTHER" id="PTHR47603">
    <property type="entry name" value="PPR CONTAINING-LIKE PROTEIN"/>
    <property type="match status" value="1"/>
</dbReference>
<name>A0A8B7CR61_PHODC</name>